<sequence>MRVGPASVRS</sequence>
<organism evidence="1">
    <name type="scientific">Arundo donax</name>
    <name type="common">Giant reed</name>
    <name type="synonym">Donax arundinaceus</name>
    <dbReference type="NCBI Taxonomy" id="35708"/>
    <lineage>
        <taxon>Eukaryota</taxon>
        <taxon>Viridiplantae</taxon>
        <taxon>Streptophyta</taxon>
        <taxon>Embryophyta</taxon>
        <taxon>Tracheophyta</taxon>
        <taxon>Spermatophyta</taxon>
        <taxon>Magnoliopsida</taxon>
        <taxon>Liliopsida</taxon>
        <taxon>Poales</taxon>
        <taxon>Poaceae</taxon>
        <taxon>PACMAD clade</taxon>
        <taxon>Arundinoideae</taxon>
        <taxon>Arundineae</taxon>
        <taxon>Arundo</taxon>
    </lineage>
</organism>
<evidence type="ECO:0000313" key="1">
    <source>
        <dbReference type="EMBL" id="JAD53924.1"/>
    </source>
</evidence>
<accession>A0A0A9AQB2</accession>
<dbReference type="EMBL" id="GBRH01243971">
    <property type="protein sequence ID" value="JAD53924.1"/>
    <property type="molecule type" value="Transcribed_RNA"/>
</dbReference>
<reference evidence="1" key="2">
    <citation type="journal article" date="2015" name="Data Brief">
        <title>Shoot transcriptome of the giant reed, Arundo donax.</title>
        <authorList>
            <person name="Barrero R.A."/>
            <person name="Guerrero F.D."/>
            <person name="Moolhuijzen P."/>
            <person name="Goolsby J.A."/>
            <person name="Tidwell J."/>
            <person name="Bellgard S.E."/>
            <person name="Bellgard M.I."/>
        </authorList>
    </citation>
    <scope>NUCLEOTIDE SEQUENCE</scope>
    <source>
        <tissue evidence="1">Shoot tissue taken approximately 20 cm above the soil surface</tissue>
    </source>
</reference>
<name>A0A0A9AQB2_ARUDO</name>
<protein>
    <submittedName>
        <fullName evidence="1">Uncharacterized protein</fullName>
    </submittedName>
</protein>
<proteinExistence type="predicted"/>
<reference evidence="1" key="1">
    <citation type="submission" date="2014-09" db="EMBL/GenBank/DDBJ databases">
        <authorList>
            <person name="Magalhaes I.L.F."/>
            <person name="Oliveira U."/>
            <person name="Santos F.R."/>
            <person name="Vidigal T.H.D.A."/>
            <person name="Brescovit A.D."/>
            <person name="Santos A.J."/>
        </authorList>
    </citation>
    <scope>NUCLEOTIDE SEQUENCE</scope>
    <source>
        <tissue evidence="1">Shoot tissue taken approximately 20 cm above the soil surface</tissue>
    </source>
</reference>